<dbReference type="AlphaFoldDB" id="A0A4Z2IEH2"/>
<gene>
    <name evidence="2" type="ORF">EYF80_013395</name>
</gene>
<protein>
    <submittedName>
        <fullName evidence="2">Uncharacterized protein</fullName>
    </submittedName>
</protein>
<sequence length="150" mass="17221">MRQEEEEEGGKEPAIAEKATRLCQIIIRVAIHPIGRFQAQRAFLEAVIYIRNTIGDTRHVGLKRHELHDENKPSLHFAVCAERESTDAKRYAVSTYNADNGKRSKEKQRYVYAGLCLLRNGICFFFLTAIPFRVCASRCDSALGRRRSHR</sequence>
<organism evidence="2 3">
    <name type="scientific">Liparis tanakae</name>
    <name type="common">Tanaka's snailfish</name>
    <dbReference type="NCBI Taxonomy" id="230148"/>
    <lineage>
        <taxon>Eukaryota</taxon>
        <taxon>Metazoa</taxon>
        <taxon>Chordata</taxon>
        <taxon>Craniata</taxon>
        <taxon>Vertebrata</taxon>
        <taxon>Euteleostomi</taxon>
        <taxon>Actinopterygii</taxon>
        <taxon>Neopterygii</taxon>
        <taxon>Teleostei</taxon>
        <taxon>Neoteleostei</taxon>
        <taxon>Acanthomorphata</taxon>
        <taxon>Eupercaria</taxon>
        <taxon>Perciformes</taxon>
        <taxon>Cottioidei</taxon>
        <taxon>Cottales</taxon>
        <taxon>Liparidae</taxon>
        <taxon>Liparis</taxon>
    </lineage>
</organism>
<dbReference type="Proteomes" id="UP000314294">
    <property type="component" value="Unassembled WGS sequence"/>
</dbReference>
<keyword evidence="3" id="KW-1185">Reference proteome</keyword>
<evidence type="ECO:0000313" key="2">
    <source>
        <dbReference type="EMBL" id="TNN76316.1"/>
    </source>
</evidence>
<keyword evidence="1" id="KW-1133">Transmembrane helix</keyword>
<accession>A0A4Z2IEH2</accession>
<dbReference type="EMBL" id="SRLO01000094">
    <property type="protein sequence ID" value="TNN76316.1"/>
    <property type="molecule type" value="Genomic_DNA"/>
</dbReference>
<keyword evidence="1" id="KW-0472">Membrane</keyword>
<evidence type="ECO:0000313" key="3">
    <source>
        <dbReference type="Proteomes" id="UP000314294"/>
    </source>
</evidence>
<reference evidence="2 3" key="1">
    <citation type="submission" date="2019-03" db="EMBL/GenBank/DDBJ databases">
        <title>First draft genome of Liparis tanakae, snailfish: a comprehensive survey of snailfish specific genes.</title>
        <authorList>
            <person name="Kim W."/>
            <person name="Song I."/>
            <person name="Jeong J.-H."/>
            <person name="Kim D."/>
            <person name="Kim S."/>
            <person name="Ryu S."/>
            <person name="Song J.Y."/>
            <person name="Lee S.K."/>
        </authorList>
    </citation>
    <scope>NUCLEOTIDE SEQUENCE [LARGE SCALE GENOMIC DNA]</scope>
    <source>
        <tissue evidence="2">Muscle</tissue>
    </source>
</reference>
<proteinExistence type="predicted"/>
<keyword evidence="1" id="KW-0812">Transmembrane</keyword>
<feature type="transmembrane region" description="Helical" evidence="1">
    <location>
        <begin position="110"/>
        <end position="132"/>
    </location>
</feature>
<name>A0A4Z2IEH2_9TELE</name>
<evidence type="ECO:0000256" key="1">
    <source>
        <dbReference type="SAM" id="Phobius"/>
    </source>
</evidence>
<comment type="caution">
    <text evidence="2">The sequence shown here is derived from an EMBL/GenBank/DDBJ whole genome shotgun (WGS) entry which is preliminary data.</text>
</comment>